<gene>
    <name evidence="2" type="ORF">Agub_g12384</name>
</gene>
<feature type="compositionally biased region" description="Basic and acidic residues" evidence="1">
    <location>
        <begin position="293"/>
        <end position="309"/>
    </location>
</feature>
<proteinExistence type="predicted"/>
<feature type="compositionally biased region" description="Basic and acidic residues" evidence="1">
    <location>
        <begin position="190"/>
        <end position="213"/>
    </location>
</feature>
<sequence length="309" mass="34201">MCDTEIPPCIPCAEPMQEMEDEGLPIPSLGCGPTLRGSMGTVGMCSPSYSRQEYNVARFFAARDVLDLINHLNKAARMAGDEAESLHGDEQVNRVKAKCSRMCGLSNRLIDLYVATIRAKLSRMVRRSCLGHAKGQELLNQHLGQLQTLVDQAFAALNLVQQAEEARVEQAKQGAGDYRENLLVDCRSPTGREGRESFSGCDRRSPGVQDCRESIASLEGMTPTGRERRESLNIHDRPSPSGRERRSSLTMLDRPSPAARDARESLGMLDRPSPAGRQRRESLSLLDRPSPAGRERRESIRILDRLSTA</sequence>
<reference evidence="2 3" key="1">
    <citation type="journal article" date="2021" name="Sci. Rep.">
        <title>Genome sequencing of the multicellular alga Astrephomene provides insights into convergent evolution of germ-soma differentiation.</title>
        <authorList>
            <person name="Yamashita S."/>
            <person name="Yamamoto K."/>
            <person name="Matsuzaki R."/>
            <person name="Suzuki S."/>
            <person name="Yamaguchi H."/>
            <person name="Hirooka S."/>
            <person name="Minakuchi Y."/>
            <person name="Miyagishima S."/>
            <person name="Kawachi M."/>
            <person name="Toyoda A."/>
            <person name="Nozaki H."/>
        </authorList>
    </citation>
    <scope>NUCLEOTIDE SEQUENCE [LARGE SCALE GENOMIC DNA]</scope>
    <source>
        <strain evidence="2 3">NIES-4017</strain>
    </source>
</reference>
<accession>A0AAD3DZR6</accession>
<comment type="caution">
    <text evidence="2">The sequence shown here is derived from an EMBL/GenBank/DDBJ whole genome shotgun (WGS) entry which is preliminary data.</text>
</comment>
<evidence type="ECO:0000313" key="2">
    <source>
        <dbReference type="EMBL" id="GFR50207.1"/>
    </source>
</evidence>
<dbReference type="Proteomes" id="UP001054857">
    <property type="component" value="Unassembled WGS sequence"/>
</dbReference>
<protein>
    <submittedName>
        <fullName evidence="2">Uncharacterized protein</fullName>
    </submittedName>
</protein>
<name>A0AAD3DZR6_9CHLO</name>
<evidence type="ECO:0000313" key="3">
    <source>
        <dbReference type="Proteomes" id="UP001054857"/>
    </source>
</evidence>
<evidence type="ECO:0000256" key="1">
    <source>
        <dbReference type="SAM" id="MobiDB-lite"/>
    </source>
</evidence>
<dbReference type="AlphaFoldDB" id="A0AAD3DZR6"/>
<feature type="non-terminal residue" evidence="2">
    <location>
        <position position="1"/>
    </location>
</feature>
<feature type="compositionally biased region" description="Basic and acidic residues" evidence="1">
    <location>
        <begin position="225"/>
        <end position="247"/>
    </location>
</feature>
<organism evidence="2 3">
    <name type="scientific">Astrephomene gubernaculifera</name>
    <dbReference type="NCBI Taxonomy" id="47775"/>
    <lineage>
        <taxon>Eukaryota</taxon>
        <taxon>Viridiplantae</taxon>
        <taxon>Chlorophyta</taxon>
        <taxon>core chlorophytes</taxon>
        <taxon>Chlorophyceae</taxon>
        <taxon>CS clade</taxon>
        <taxon>Chlamydomonadales</taxon>
        <taxon>Astrephomenaceae</taxon>
        <taxon>Astrephomene</taxon>
    </lineage>
</organism>
<feature type="region of interest" description="Disordered" evidence="1">
    <location>
        <begin position="189"/>
        <end position="309"/>
    </location>
</feature>
<keyword evidence="3" id="KW-1185">Reference proteome</keyword>
<dbReference type="EMBL" id="BMAR01000036">
    <property type="protein sequence ID" value="GFR50207.1"/>
    <property type="molecule type" value="Genomic_DNA"/>
</dbReference>